<name>A0A7W5P708_9ACTN</name>
<gene>
    <name evidence="3" type="ORF">FHX39_001335</name>
</gene>
<protein>
    <submittedName>
        <fullName evidence="3">Uncharacterized protein</fullName>
    </submittedName>
</protein>
<proteinExistence type="predicted"/>
<evidence type="ECO:0000256" key="2">
    <source>
        <dbReference type="SAM" id="Phobius"/>
    </source>
</evidence>
<feature type="region of interest" description="Disordered" evidence="1">
    <location>
        <begin position="112"/>
        <end position="131"/>
    </location>
</feature>
<feature type="transmembrane region" description="Helical" evidence="2">
    <location>
        <begin position="40"/>
        <end position="59"/>
    </location>
</feature>
<sequence length="205" mass="21254">MRDDESLADLYRAAITEVPGTGALDPARARATARRRRQRSSAVLAGMGAVVLVGLLLLLPQITNSTYLTAAPAAPTHSAEPVMTVVPTTAPAGTSVTVYFPTGLTRGLGFTLGATSPDTAGPGKPPRPTDEERVDYYLTAGRNGAEPDPRSWNPAYPTVDVAWPSVVVKGTGGDKVHIPEPTAAGEYRLCTAAVAPGSCTTITIT</sequence>
<comment type="caution">
    <text evidence="3">The sequence shown here is derived from an EMBL/GenBank/DDBJ whole genome shotgun (WGS) entry which is preliminary data.</text>
</comment>
<reference evidence="3 4" key="1">
    <citation type="submission" date="2020-08" db="EMBL/GenBank/DDBJ databases">
        <title>Sequencing the genomes of 1000 actinobacteria strains.</title>
        <authorList>
            <person name="Klenk H.-P."/>
        </authorList>
    </citation>
    <scope>NUCLEOTIDE SEQUENCE [LARGE SCALE GENOMIC DNA]</scope>
    <source>
        <strain evidence="3 4">DSM 11053</strain>
    </source>
</reference>
<dbReference type="AlphaFoldDB" id="A0A7W5P708"/>
<dbReference type="RefSeq" id="WP_183337346.1">
    <property type="nucleotide sequence ID" value="NZ_JACHZG010000001.1"/>
</dbReference>
<keyword evidence="2" id="KW-0812">Transmembrane</keyword>
<keyword evidence="2" id="KW-0472">Membrane</keyword>
<organism evidence="3 4">
    <name type="scientific">Microlunatus antarcticus</name>
    <dbReference type="NCBI Taxonomy" id="53388"/>
    <lineage>
        <taxon>Bacteria</taxon>
        <taxon>Bacillati</taxon>
        <taxon>Actinomycetota</taxon>
        <taxon>Actinomycetes</taxon>
        <taxon>Propionibacteriales</taxon>
        <taxon>Propionibacteriaceae</taxon>
        <taxon>Microlunatus</taxon>
    </lineage>
</organism>
<dbReference type="EMBL" id="JACHZG010000001">
    <property type="protein sequence ID" value="MBB3326391.1"/>
    <property type="molecule type" value="Genomic_DNA"/>
</dbReference>
<evidence type="ECO:0000313" key="4">
    <source>
        <dbReference type="Proteomes" id="UP000565572"/>
    </source>
</evidence>
<dbReference type="Proteomes" id="UP000565572">
    <property type="component" value="Unassembled WGS sequence"/>
</dbReference>
<keyword evidence="2" id="KW-1133">Transmembrane helix</keyword>
<keyword evidence="4" id="KW-1185">Reference proteome</keyword>
<evidence type="ECO:0000256" key="1">
    <source>
        <dbReference type="SAM" id="MobiDB-lite"/>
    </source>
</evidence>
<accession>A0A7W5P708</accession>
<evidence type="ECO:0000313" key="3">
    <source>
        <dbReference type="EMBL" id="MBB3326391.1"/>
    </source>
</evidence>